<dbReference type="EMBL" id="AP023355">
    <property type="protein sequence ID" value="BCJ34475.1"/>
    <property type="molecule type" value="Genomic_DNA"/>
</dbReference>
<evidence type="ECO:0008006" key="3">
    <source>
        <dbReference type="Google" id="ProtNLM"/>
    </source>
</evidence>
<dbReference type="Pfam" id="PF11343">
    <property type="entry name" value="DUF3145"/>
    <property type="match status" value="1"/>
</dbReference>
<keyword evidence="2" id="KW-1185">Reference proteome</keyword>
<accession>A0A7R7DN35</accession>
<evidence type="ECO:0000313" key="2">
    <source>
        <dbReference type="Proteomes" id="UP000611640"/>
    </source>
</evidence>
<dbReference type="RefSeq" id="WP_203961204.1">
    <property type="nucleotide sequence ID" value="NZ_AP023355.1"/>
</dbReference>
<name>A0A7R7DN35_9ACTN</name>
<sequence>MPTRGVVYVHSSPPAVCPHVEWAIARVLGTPVRLEWTQQPADPTTVRAECSWSGRAGTGSELAAALRQWAMLRFEVTEEPSPGVDGERVMYAPGRGIFRASVSANGDIVVPEDRLRSLLATAAGPEALAHGLERLLGASWDTELEPYRHAGDGAPVTWLTQVG</sequence>
<reference evidence="1 2" key="1">
    <citation type="submission" date="2020-08" db="EMBL/GenBank/DDBJ databases">
        <title>Whole genome shotgun sequence of Actinocatenispora thailandica NBRC 105041.</title>
        <authorList>
            <person name="Komaki H."/>
            <person name="Tamura T."/>
        </authorList>
    </citation>
    <scope>NUCLEOTIDE SEQUENCE [LARGE SCALE GENOMIC DNA]</scope>
    <source>
        <strain evidence="1 2">NBRC 105041</strain>
    </source>
</reference>
<protein>
    <recommendedName>
        <fullName evidence="3">DUF3145 domain-containing protein</fullName>
    </recommendedName>
</protein>
<dbReference type="Proteomes" id="UP000611640">
    <property type="component" value="Chromosome"/>
</dbReference>
<dbReference type="InterPro" id="IPR021491">
    <property type="entry name" value="DUF3145"/>
</dbReference>
<proteinExistence type="predicted"/>
<dbReference type="KEGG" id="atl:Athai_19780"/>
<dbReference type="AlphaFoldDB" id="A0A7R7DN35"/>
<organism evidence="1 2">
    <name type="scientific">Actinocatenispora thailandica</name>
    <dbReference type="NCBI Taxonomy" id="227318"/>
    <lineage>
        <taxon>Bacteria</taxon>
        <taxon>Bacillati</taxon>
        <taxon>Actinomycetota</taxon>
        <taxon>Actinomycetes</taxon>
        <taxon>Micromonosporales</taxon>
        <taxon>Micromonosporaceae</taxon>
        <taxon>Actinocatenispora</taxon>
    </lineage>
</organism>
<gene>
    <name evidence="1" type="ORF">Athai_19780</name>
</gene>
<evidence type="ECO:0000313" key="1">
    <source>
        <dbReference type="EMBL" id="BCJ34475.1"/>
    </source>
</evidence>